<dbReference type="InterPro" id="IPR051222">
    <property type="entry name" value="PPR/CCM1_RNA-binding"/>
</dbReference>
<feature type="repeat" description="PPR" evidence="3">
    <location>
        <begin position="342"/>
        <end position="376"/>
    </location>
</feature>
<feature type="repeat" description="PPR" evidence="3">
    <location>
        <begin position="272"/>
        <end position="306"/>
    </location>
</feature>
<feature type="repeat" description="PPR" evidence="3">
    <location>
        <begin position="307"/>
        <end position="341"/>
    </location>
</feature>
<evidence type="ECO:0000313" key="4">
    <source>
        <dbReference type="EMBL" id="KAH8498431.1"/>
    </source>
</evidence>
<evidence type="ECO:0008006" key="6">
    <source>
        <dbReference type="Google" id="ProtNLM"/>
    </source>
</evidence>
<dbReference type="PROSITE" id="PS51375">
    <property type="entry name" value="PPR"/>
    <property type="match status" value="10"/>
</dbReference>
<feature type="repeat" description="PPR" evidence="3">
    <location>
        <begin position="202"/>
        <end position="236"/>
    </location>
</feature>
<dbReference type="Pfam" id="PF13041">
    <property type="entry name" value="PPR_2"/>
    <property type="match status" value="4"/>
</dbReference>
<evidence type="ECO:0000256" key="2">
    <source>
        <dbReference type="ARBA" id="ARBA00022737"/>
    </source>
</evidence>
<dbReference type="NCBIfam" id="TIGR00756">
    <property type="entry name" value="PPR"/>
    <property type="match status" value="9"/>
</dbReference>
<name>A0A8T2Y042_POPDE</name>
<organism evidence="4 5">
    <name type="scientific">Populus deltoides</name>
    <name type="common">Eastern poplar</name>
    <name type="synonym">Eastern cottonwood</name>
    <dbReference type="NCBI Taxonomy" id="3696"/>
    <lineage>
        <taxon>Eukaryota</taxon>
        <taxon>Viridiplantae</taxon>
        <taxon>Streptophyta</taxon>
        <taxon>Embryophyta</taxon>
        <taxon>Tracheophyta</taxon>
        <taxon>Spermatophyta</taxon>
        <taxon>Magnoliopsida</taxon>
        <taxon>eudicotyledons</taxon>
        <taxon>Gunneridae</taxon>
        <taxon>Pentapetalae</taxon>
        <taxon>rosids</taxon>
        <taxon>fabids</taxon>
        <taxon>Malpighiales</taxon>
        <taxon>Salicaceae</taxon>
        <taxon>Saliceae</taxon>
        <taxon>Populus</taxon>
    </lineage>
</organism>
<dbReference type="PANTHER" id="PTHR47942">
    <property type="entry name" value="TETRATRICOPEPTIDE REPEAT (TPR)-LIKE SUPERFAMILY PROTEIN-RELATED"/>
    <property type="match status" value="1"/>
</dbReference>
<evidence type="ECO:0000256" key="1">
    <source>
        <dbReference type="ARBA" id="ARBA00007626"/>
    </source>
</evidence>
<dbReference type="FunFam" id="1.25.40.10:FF:000558">
    <property type="entry name" value="Pentatricopeptide repeat-containing protein At5g39710"/>
    <property type="match status" value="1"/>
</dbReference>
<dbReference type="InterPro" id="IPR011990">
    <property type="entry name" value="TPR-like_helical_dom_sf"/>
</dbReference>
<feature type="repeat" description="PPR" evidence="3">
    <location>
        <begin position="503"/>
        <end position="537"/>
    </location>
</feature>
<dbReference type="InterPro" id="IPR002885">
    <property type="entry name" value="PPR_rpt"/>
</dbReference>
<dbReference type="PANTHER" id="PTHR47942:SF16">
    <property type="entry name" value="PENTATRICOPEPTIDE REPEAT DOMAIN CONTAINING PROTEIN-RELATED"/>
    <property type="match status" value="1"/>
</dbReference>
<dbReference type="EMBL" id="JACEGQ020000009">
    <property type="protein sequence ID" value="KAH8498431.1"/>
    <property type="molecule type" value="Genomic_DNA"/>
</dbReference>
<feature type="repeat" description="PPR" evidence="3">
    <location>
        <begin position="418"/>
        <end position="452"/>
    </location>
</feature>
<keyword evidence="5" id="KW-1185">Reference proteome</keyword>
<proteinExistence type="inferred from homology"/>
<reference evidence="4" key="1">
    <citation type="journal article" date="2021" name="J. Hered.">
        <title>Genome Assembly of Salicaceae Populus deltoides (Eastern Cottonwood) I-69 Based on Nanopore Sequencing and Hi-C Technologies.</title>
        <authorList>
            <person name="Bai S."/>
            <person name="Wu H."/>
            <person name="Zhang J."/>
            <person name="Pan Z."/>
            <person name="Zhao W."/>
            <person name="Li Z."/>
            <person name="Tong C."/>
        </authorList>
    </citation>
    <scope>NUCLEOTIDE SEQUENCE</scope>
    <source>
        <tissue evidence="4">Leaf</tissue>
    </source>
</reference>
<feature type="repeat" description="PPR" evidence="3">
    <location>
        <begin position="237"/>
        <end position="271"/>
    </location>
</feature>
<comment type="similarity">
    <text evidence="1">Belongs to the PPR family. P subfamily.</text>
</comment>
<dbReference type="AlphaFoldDB" id="A0A8T2Y042"/>
<accession>A0A8T2Y042</accession>
<dbReference type="Pfam" id="PF01535">
    <property type="entry name" value="PPR"/>
    <property type="match status" value="1"/>
</dbReference>
<keyword evidence="2" id="KW-0677">Repeat</keyword>
<protein>
    <recommendedName>
        <fullName evidence="6">Pentatricopeptide repeat-containing protein</fullName>
    </recommendedName>
</protein>
<feature type="repeat" description="PPR" evidence="3">
    <location>
        <begin position="377"/>
        <end position="411"/>
    </location>
</feature>
<dbReference type="Proteomes" id="UP000807159">
    <property type="component" value="Chromosome 9"/>
</dbReference>
<evidence type="ECO:0000256" key="3">
    <source>
        <dbReference type="PROSITE-ProRule" id="PRU00708"/>
    </source>
</evidence>
<feature type="repeat" description="PPR" evidence="3">
    <location>
        <begin position="166"/>
        <end position="201"/>
    </location>
</feature>
<dbReference type="Gene3D" id="1.25.40.10">
    <property type="entry name" value="Tetratricopeptide repeat domain"/>
    <property type="match status" value="4"/>
</dbReference>
<evidence type="ECO:0000313" key="5">
    <source>
        <dbReference type="Proteomes" id="UP000807159"/>
    </source>
</evidence>
<gene>
    <name evidence="4" type="ORF">H0E87_017363</name>
</gene>
<sequence>MSLPRLQIYRSLSTLSSPTDALLAEKALTLLKRYPYHLNSISSQITPELASYLLLQTQNDRTLTLKFINFAKPHQFFNPHCKCIALHILTKFKLYKTAQNLAQDLAENSVDEKGNYFFQCLKDTYFMCNSSSAVFDLVVKSCSYLNFIEKALNIVDLAKLNGFMPGVLSYNAILDSIVRCRKPVRFAEKVYREMIASGVSLNVFSYNILIRGFCAAGNLEMGLRFFEEMERNGCLPNVVTYNTVIGAYCKLKRIDEAFKLLRSMGLEGLEPNLLTYNMVINGLCRVGRIEETSGVLAEMDRKGFAPDGVTYNTLVNGYCKVGNFHQALVLHSEMLRNGLSPDVVTYTSLINTMCKAGNLNRAMEFFDQMHVRGLRPNGVTYTSLINGFSQKGFMDEAYRIWDEMIRSGFPPTIGFLPDAVTYNVLINGLNKQARTREAKRLLLKLFYDESIPNGITYDTLIESCSDIEFKSVVALIKGFCMKGLMNEADQVFESMIKRNQKPNEAVYNVIIHGHCRDRNVHKAHKLYKEMVDFGFIPHTVTIIALVKALYSEGMDKQLNLVIRDILRSCKLSDAELSKALVQINHKEGNIDAVFNLLAEMAKDGFLPSGAAPANAGQ</sequence>
<feature type="repeat" description="PPR" evidence="3">
    <location>
        <begin position="468"/>
        <end position="502"/>
    </location>
</feature>
<dbReference type="Pfam" id="PF12854">
    <property type="entry name" value="PPR_1"/>
    <property type="match status" value="2"/>
</dbReference>
<comment type="caution">
    <text evidence="4">The sequence shown here is derived from an EMBL/GenBank/DDBJ whole genome shotgun (WGS) entry which is preliminary data.</text>
</comment>